<reference evidence="1" key="1">
    <citation type="submission" date="2023-04" db="EMBL/GenBank/DDBJ databases">
        <title>Draft Genome sequencing of Naganishia species isolated from polar environments using Oxford Nanopore Technology.</title>
        <authorList>
            <person name="Leo P."/>
            <person name="Venkateswaran K."/>
        </authorList>
    </citation>
    <scope>NUCLEOTIDE SEQUENCE</scope>
    <source>
        <strain evidence="1">MNA-CCFEE 5262</strain>
    </source>
</reference>
<proteinExistence type="predicted"/>
<keyword evidence="2" id="KW-1185">Reference proteome</keyword>
<accession>A0ACC2WLZ4</accession>
<evidence type="ECO:0000313" key="1">
    <source>
        <dbReference type="EMBL" id="KAJ9112461.1"/>
    </source>
</evidence>
<protein>
    <submittedName>
        <fullName evidence="1">Uncharacterized protein</fullName>
    </submittedName>
</protein>
<evidence type="ECO:0000313" key="2">
    <source>
        <dbReference type="Proteomes" id="UP001230649"/>
    </source>
</evidence>
<name>A0ACC2WLZ4_9TREE</name>
<comment type="caution">
    <text evidence="1">The sequence shown here is derived from an EMBL/GenBank/DDBJ whole genome shotgun (WGS) entry which is preliminary data.</text>
</comment>
<dbReference type="Proteomes" id="UP001230649">
    <property type="component" value="Unassembled WGS sequence"/>
</dbReference>
<dbReference type="EMBL" id="JASBWS010000015">
    <property type="protein sequence ID" value="KAJ9112461.1"/>
    <property type="molecule type" value="Genomic_DNA"/>
</dbReference>
<sequence>MSAAQNSQIKAQQAGNQLLSHPFAQQAMAIANGQFKQLDRQLSQFPALNSLEAQTKVPKVYGVISMVASFIFLIFFNLFGLASPVSNLIGWALPAFLSCRALESPSKDDDKQWLTYWVISLMLTPFVRSSKVGLFNLAESAGLRVILYYMPFYFLFKTLFTIWLMLPSTRGAEILWRNAVQPMYRQMVGQINAQTPVTGYATNTTSFERT</sequence>
<gene>
    <name evidence="1" type="ORF">QFC20_002249</name>
</gene>
<organism evidence="1 2">
    <name type="scientific">Naganishia adeliensis</name>
    <dbReference type="NCBI Taxonomy" id="92952"/>
    <lineage>
        <taxon>Eukaryota</taxon>
        <taxon>Fungi</taxon>
        <taxon>Dikarya</taxon>
        <taxon>Basidiomycota</taxon>
        <taxon>Agaricomycotina</taxon>
        <taxon>Tremellomycetes</taxon>
        <taxon>Filobasidiales</taxon>
        <taxon>Filobasidiaceae</taxon>
        <taxon>Naganishia</taxon>
    </lineage>
</organism>